<proteinExistence type="predicted"/>
<protein>
    <submittedName>
        <fullName evidence="2">Uncharacterized protein</fullName>
    </submittedName>
</protein>
<name>A0A2K3MQX7_TRIPR</name>
<reference evidence="2 3" key="1">
    <citation type="journal article" date="2014" name="Am. J. Bot.">
        <title>Genome assembly and annotation for red clover (Trifolium pratense; Fabaceae).</title>
        <authorList>
            <person name="Istvanek J."/>
            <person name="Jaros M."/>
            <person name="Krenek A."/>
            <person name="Repkova J."/>
        </authorList>
    </citation>
    <scope>NUCLEOTIDE SEQUENCE [LARGE SCALE GENOMIC DNA]</scope>
    <source>
        <strain evidence="3">cv. Tatra</strain>
        <tissue evidence="2">Young leaves</tissue>
    </source>
</reference>
<keyword evidence="1" id="KW-0472">Membrane</keyword>
<sequence>MGAIMVFVVFGLVMLKVLKVFVGIEIVVLGLKLCFNFSSSVNSFCCLMSGGDNSGWGRCCVVKNCWDNGGSGDRSGGCQFFELSQLIWLHQLLFDECWDIEKGRTSIQVMKASISVSDGIGGGGNFFGDGGGGECGDNCSGGRCSICNDCWDNGCSRGGCEVRGSEGCGSVEGGNCGAIVGWRCDVEGVDTGCWDWNKGVGIGIGNYCWNSGCSRGSNGVCQGTNSGSEGGGSESCGGGGGDCCWDDGGVEAGDSCGGGSCGIGNNCWDSGGRDRDGGGGKRDRAISMGRSTIIKIRWCGPLMGCRVICGGVGSGWGWRWRWIFRNGVMRSRGACFAATHNGK</sequence>
<keyword evidence="1" id="KW-0812">Transmembrane</keyword>
<evidence type="ECO:0000256" key="1">
    <source>
        <dbReference type="SAM" id="Phobius"/>
    </source>
</evidence>
<keyword evidence="1" id="KW-1133">Transmembrane helix</keyword>
<gene>
    <name evidence="2" type="ORF">L195_g016364</name>
</gene>
<feature type="transmembrane region" description="Helical" evidence="1">
    <location>
        <begin position="7"/>
        <end position="31"/>
    </location>
</feature>
<comment type="caution">
    <text evidence="2">The sequence shown here is derived from an EMBL/GenBank/DDBJ whole genome shotgun (WGS) entry which is preliminary data.</text>
</comment>
<accession>A0A2K3MQX7</accession>
<reference evidence="2 3" key="2">
    <citation type="journal article" date="2017" name="Front. Plant Sci.">
        <title>Gene Classification and Mining of Molecular Markers Useful in Red Clover (Trifolium pratense) Breeding.</title>
        <authorList>
            <person name="Istvanek J."/>
            <person name="Dluhosova J."/>
            <person name="Dluhos P."/>
            <person name="Patkova L."/>
            <person name="Nedelnik J."/>
            <person name="Repkova J."/>
        </authorList>
    </citation>
    <scope>NUCLEOTIDE SEQUENCE [LARGE SCALE GENOMIC DNA]</scope>
    <source>
        <strain evidence="3">cv. Tatra</strain>
        <tissue evidence="2">Young leaves</tissue>
    </source>
</reference>
<dbReference type="AlphaFoldDB" id="A0A2K3MQX7"/>
<evidence type="ECO:0000313" key="3">
    <source>
        <dbReference type="Proteomes" id="UP000236291"/>
    </source>
</evidence>
<organism evidence="2 3">
    <name type="scientific">Trifolium pratense</name>
    <name type="common">Red clover</name>
    <dbReference type="NCBI Taxonomy" id="57577"/>
    <lineage>
        <taxon>Eukaryota</taxon>
        <taxon>Viridiplantae</taxon>
        <taxon>Streptophyta</taxon>
        <taxon>Embryophyta</taxon>
        <taxon>Tracheophyta</taxon>
        <taxon>Spermatophyta</taxon>
        <taxon>Magnoliopsida</taxon>
        <taxon>eudicotyledons</taxon>
        <taxon>Gunneridae</taxon>
        <taxon>Pentapetalae</taxon>
        <taxon>rosids</taxon>
        <taxon>fabids</taxon>
        <taxon>Fabales</taxon>
        <taxon>Fabaceae</taxon>
        <taxon>Papilionoideae</taxon>
        <taxon>50 kb inversion clade</taxon>
        <taxon>NPAAA clade</taxon>
        <taxon>Hologalegina</taxon>
        <taxon>IRL clade</taxon>
        <taxon>Trifolieae</taxon>
        <taxon>Trifolium</taxon>
    </lineage>
</organism>
<evidence type="ECO:0000313" key="2">
    <source>
        <dbReference type="EMBL" id="PNX93213.1"/>
    </source>
</evidence>
<dbReference type="Proteomes" id="UP000236291">
    <property type="component" value="Unassembled WGS sequence"/>
</dbReference>
<dbReference type="EMBL" id="ASHM01011292">
    <property type="protein sequence ID" value="PNX93213.1"/>
    <property type="molecule type" value="Genomic_DNA"/>
</dbReference>